<comment type="caution">
    <text evidence="3">The sequence shown here is derived from an EMBL/GenBank/DDBJ whole genome shotgun (WGS) entry which is preliminary data.</text>
</comment>
<dbReference type="EMBL" id="JAMTCJ010000001">
    <property type="protein sequence ID" value="MCP2174650.1"/>
    <property type="molecule type" value="Genomic_DNA"/>
</dbReference>
<dbReference type="Pfam" id="PF01266">
    <property type="entry name" value="DAO"/>
    <property type="match status" value="1"/>
</dbReference>
<proteinExistence type="predicted"/>
<keyword evidence="1" id="KW-0560">Oxidoreductase</keyword>
<dbReference type="InterPro" id="IPR036188">
    <property type="entry name" value="FAD/NAD-bd_sf"/>
</dbReference>
<accession>A0ABT1HA83</accession>
<reference evidence="3 4" key="1">
    <citation type="submission" date="2022-06" db="EMBL/GenBank/DDBJ databases">
        <title>Genomic Encyclopedia of Archaeal and Bacterial Type Strains, Phase II (KMG-II): from individual species to whole genera.</title>
        <authorList>
            <person name="Goeker M."/>
        </authorList>
    </citation>
    <scope>NUCLEOTIDE SEQUENCE [LARGE SCALE GENOMIC DNA]</scope>
    <source>
        <strain evidence="3 4">DSM 44693</strain>
    </source>
</reference>
<feature type="domain" description="FAD dependent oxidoreductase" evidence="2">
    <location>
        <begin position="10"/>
        <end position="353"/>
    </location>
</feature>
<dbReference type="Gene3D" id="3.50.50.60">
    <property type="entry name" value="FAD/NAD(P)-binding domain"/>
    <property type="match status" value="1"/>
</dbReference>
<name>A0ABT1HA83_9NOCA</name>
<gene>
    <name evidence="3" type="ORF">LX13_000457</name>
</gene>
<evidence type="ECO:0000313" key="3">
    <source>
        <dbReference type="EMBL" id="MCP2174650.1"/>
    </source>
</evidence>
<dbReference type="InterPro" id="IPR006076">
    <property type="entry name" value="FAD-dep_OxRdtase"/>
</dbReference>
<organism evidence="3 4">
    <name type="scientific">Williamsia maris</name>
    <dbReference type="NCBI Taxonomy" id="72806"/>
    <lineage>
        <taxon>Bacteria</taxon>
        <taxon>Bacillati</taxon>
        <taxon>Actinomycetota</taxon>
        <taxon>Actinomycetes</taxon>
        <taxon>Mycobacteriales</taxon>
        <taxon>Nocardiaceae</taxon>
        <taxon>Williamsia</taxon>
    </lineage>
</organism>
<keyword evidence="4" id="KW-1185">Reference proteome</keyword>
<dbReference type="PANTHER" id="PTHR13847">
    <property type="entry name" value="SARCOSINE DEHYDROGENASE-RELATED"/>
    <property type="match status" value="1"/>
</dbReference>
<evidence type="ECO:0000313" key="4">
    <source>
        <dbReference type="Proteomes" id="UP001206895"/>
    </source>
</evidence>
<protein>
    <submittedName>
        <fullName evidence="3">Glycine/D-amino acid oxidase (Deaminating)</fullName>
    </submittedName>
</protein>
<evidence type="ECO:0000256" key="1">
    <source>
        <dbReference type="ARBA" id="ARBA00023002"/>
    </source>
</evidence>
<dbReference type="Gene3D" id="3.30.9.10">
    <property type="entry name" value="D-Amino Acid Oxidase, subunit A, domain 2"/>
    <property type="match status" value="1"/>
</dbReference>
<dbReference type="Proteomes" id="UP001206895">
    <property type="component" value="Unassembled WGS sequence"/>
</dbReference>
<dbReference type="RefSeq" id="WP_253659687.1">
    <property type="nucleotide sequence ID" value="NZ_BAAAJQ010000001.1"/>
</dbReference>
<evidence type="ECO:0000259" key="2">
    <source>
        <dbReference type="Pfam" id="PF01266"/>
    </source>
</evidence>
<sequence>MSHDIDATADVIVIGGGIAGVSVAYELSDDRHVVLLEREPALAFHTTGRSAALFLESYGNRVIRGLTTASRDFLTDPPDCFDRPLLTGRPLLQFARVGRGDALRSMFTEVRTLTPDVELLTPTEAAALFGALRPQTIDAALHEPGSMEIDVHALHQGYLRGLRARGGAVAVSAGVASLRFADGLWEVVTTDGRVTRARIVVDAAGAWADELGQSVGAAPIGLTPRRRTVFMLAMPDGLARDGLPTISDIDESFYLKPDGAQLLCSPADETPTSPSDARPDELEIARALDEIAEVTTVGSRHVRSSWAGLRSFVPDRTPVVGPDPDLPGFTWCAGQGGYGIQTCAALARVTAALIRGDEIPADVGSRGVSAADLLPSRTRG</sequence>
<dbReference type="SUPFAM" id="SSF51905">
    <property type="entry name" value="FAD/NAD(P)-binding domain"/>
    <property type="match status" value="1"/>
</dbReference>
<dbReference type="PANTHER" id="PTHR13847:SF287">
    <property type="entry name" value="FAD-DEPENDENT OXIDOREDUCTASE DOMAIN-CONTAINING PROTEIN 1"/>
    <property type="match status" value="1"/>
</dbReference>